<gene>
    <name evidence="2" type="ORF">QTP70_028069</name>
</gene>
<proteinExistence type="predicted"/>
<accession>A0AAE0UIP2</accession>
<dbReference type="AlphaFoldDB" id="A0AAE0UIP2"/>
<evidence type="ECO:0000256" key="1">
    <source>
        <dbReference type="SAM" id="MobiDB-lite"/>
    </source>
</evidence>
<sequence length="92" mass="10363">MREHHRGIKARYTLDGVPTHHRALTHSFTHAITHYRQFRNANQPTMHVFGPGEETAVPGRNPLRQGENMQTPHTHGVGRNRAPNPGGARQTC</sequence>
<feature type="region of interest" description="Disordered" evidence="1">
    <location>
        <begin position="44"/>
        <end position="92"/>
    </location>
</feature>
<reference evidence="2" key="1">
    <citation type="submission" date="2023-06" db="EMBL/GenBank/DDBJ databases">
        <title>Male Hemibagrus guttatus genome.</title>
        <authorList>
            <person name="Bian C."/>
        </authorList>
    </citation>
    <scope>NUCLEOTIDE SEQUENCE</scope>
    <source>
        <strain evidence="2">Male_cb2023</strain>
        <tissue evidence="2">Muscle</tissue>
    </source>
</reference>
<dbReference type="EMBL" id="JAUCMX010000029">
    <property type="protein sequence ID" value="KAK3507525.1"/>
    <property type="molecule type" value="Genomic_DNA"/>
</dbReference>
<evidence type="ECO:0000313" key="3">
    <source>
        <dbReference type="Proteomes" id="UP001274896"/>
    </source>
</evidence>
<dbReference type="Proteomes" id="UP001274896">
    <property type="component" value="Unassembled WGS sequence"/>
</dbReference>
<keyword evidence="3" id="KW-1185">Reference proteome</keyword>
<evidence type="ECO:0000313" key="2">
    <source>
        <dbReference type="EMBL" id="KAK3507525.1"/>
    </source>
</evidence>
<comment type="caution">
    <text evidence="2">The sequence shown here is derived from an EMBL/GenBank/DDBJ whole genome shotgun (WGS) entry which is preliminary data.</text>
</comment>
<name>A0AAE0UIP2_9TELE</name>
<organism evidence="2 3">
    <name type="scientific">Hemibagrus guttatus</name>
    <dbReference type="NCBI Taxonomy" id="175788"/>
    <lineage>
        <taxon>Eukaryota</taxon>
        <taxon>Metazoa</taxon>
        <taxon>Chordata</taxon>
        <taxon>Craniata</taxon>
        <taxon>Vertebrata</taxon>
        <taxon>Euteleostomi</taxon>
        <taxon>Actinopterygii</taxon>
        <taxon>Neopterygii</taxon>
        <taxon>Teleostei</taxon>
        <taxon>Ostariophysi</taxon>
        <taxon>Siluriformes</taxon>
        <taxon>Bagridae</taxon>
        <taxon>Hemibagrus</taxon>
    </lineage>
</organism>
<protein>
    <submittedName>
        <fullName evidence="2">Uncharacterized protein</fullName>
    </submittedName>
</protein>